<reference evidence="5" key="1">
    <citation type="journal article" date="2020" name="Plant J.">
        <title>Transposons played a major role in the diversification between the closely related almond and peach genomes: results from the almond genome sequence.</title>
        <authorList>
            <person name="Alioto T."/>
            <person name="Alexiou K.G."/>
            <person name="Bardil A."/>
            <person name="Barteri F."/>
            <person name="Castanera R."/>
            <person name="Cruz F."/>
            <person name="Dhingra A."/>
            <person name="Duval H."/>
            <person name="Fernandez I Marti A."/>
            <person name="Frias L."/>
            <person name="Galan B."/>
            <person name="Garcia J.L."/>
            <person name="Howad W."/>
            <person name="Gomez-Garrido J."/>
            <person name="Gut M."/>
            <person name="Julca I."/>
            <person name="Morata J."/>
            <person name="Puigdomenech P."/>
            <person name="Ribeca P."/>
            <person name="Rubio Cabetas M.J."/>
            <person name="Vlasova A."/>
            <person name="Wirthensohn M."/>
            <person name="Garcia-Mas J."/>
            <person name="Gabaldon T."/>
            <person name="Casacuberta J.M."/>
            <person name="Arus P."/>
        </authorList>
    </citation>
    <scope>NUCLEOTIDE SEQUENCE [LARGE SCALE GENOMIC DNA]</scope>
    <source>
        <strain evidence="5">cv. Texas</strain>
    </source>
</reference>
<evidence type="ECO:0000256" key="1">
    <source>
        <dbReference type="ARBA" id="ARBA00004123"/>
    </source>
</evidence>
<feature type="compositionally biased region" description="Basic and acidic residues" evidence="3">
    <location>
        <begin position="1"/>
        <end position="12"/>
    </location>
</feature>
<comment type="subcellular location">
    <subcellularLocation>
        <location evidence="1">Nucleus</location>
    </subcellularLocation>
</comment>
<feature type="region of interest" description="Disordered" evidence="3">
    <location>
        <begin position="252"/>
        <end position="279"/>
    </location>
</feature>
<dbReference type="PANTHER" id="PTHR33172:SF37">
    <property type="entry name" value="PROTEIN OXIDATIVE STRESS 3 LIKE 1"/>
    <property type="match status" value="1"/>
</dbReference>
<feature type="region of interest" description="Disordered" evidence="3">
    <location>
        <begin position="1"/>
        <end position="52"/>
    </location>
</feature>
<organism evidence="4 5">
    <name type="scientific">Prunus dulcis</name>
    <name type="common">Almond</name>
    <name type="synonym">Amygdalus dulcis</name>
    <dbReference type="NCBI Taxonomy" id="3755"/>
    <lineage>
        <taxon>Eukaryota</taxon>
        <taxon>Viridiplantae</taxon>
        <taxon>Streptophyta</taxon>
        <taxon>Embryophyta</taxon>
        <taxon>Tracheophyta</taxon>
        <taxon>Spermatophyta</taxon>
        <taxon>Magnoliopsida</taxon>
        <taxon>eudicotyledons</taxon>
        <taxon>Gunneridae</taxon>
        <taxon>Pentapetalae</taxon>
        <taxon>rosids</taxon>
        <taxon>fabids</taxon>
        <taxon>Rosales</taxon>
        <taxon>Rosaceae</taxon>
        <taxon>Amygdaloideae</taxon>
        <taxon>Amygdaleae</taxon>
        <taxon>Prunus</taxon>
    </lineage>
</organism>
<name>A0A5E4EA40_PRUDU</name>
<proteinExistence type="predicted"/>
<dbReference type="PANTHER" id="PTHR33172">
    <property type="entry name" value="OS08G0516900 PROTEIN"/>
    <property type="match status" value="1"/>
</dbReference>
<keyword evidence="2" id="KW-0539">Nucleus</keyword>
<dbReference type="InterPro" id="IPR051992">
    <property type="entry name" value="OxStress_Response_Reg"/>
</dbReference>
<accession>A0A5E4EA40</accession>
<dbReference type="GO" id="GO:0005634">
    <property type="term" value="C:nucleus"/>
    <property type="evidence" value="ECO:0007669"/>
    <property type="project" value="UniProtKB-SubCell"/>
</dbReference>
<dbReference type="EMBL" id="CABIKO010000004">
    <property type="protein sequence ID" value="VVA11710.1"/>
    <property type="molecule type" value="Genomic_DNA"/>
</dbReference>
<dbReference type="Gramene" id="VVA11710">
    <property type="protein sequence ID" value="VVA11710"/>
    <property type="gene ID" value="Prudul26B025266"/>
</dbReference>
<dbReference type="AlphaFoldDB" id="A0A5E4EA40"/>
<dbReference type="GO" id="GO:0006950">
    <property type="term" value="P:response to stress"/>
    <property type="evidence" value="ECO:0007669"/>
    <property type="project" value="UniProtKB-ARBA"/>
</dbReference>
<evidence type="ECO:0000256" key="2">
    <source>
        <dbReference type="ARBA" id="ARBA00023242"/>
    </source>
</evidence>
<evidence type="ECO:0000313" key="4">
    <source>
        <dbReference type="EMBL" id="VVA11710.1"/>
    </source>
</evidence>
<dbReference type="Proteomes" id="UP000327085">
    <property type="component" value="Chromosome 1"/>
</dbReference>
<feature type="compositionally biased region" description="Low complexity" evidence="3">
    <location>
        <begin position="252"/>
        <end position="270"/>
    </location>
</feature>
<feature type="region of interest" description="Disordered" evidence="3">
    <location>
        <begin position="112"/>
        <end position="145"/>
    </location>
</feature>
<evidence type="ECO:0000313" key="5">
    <source>
        <dbReference type="Proteomes" id="UP000327085"/>
    </source>
</evidence>
<evidence type="ECO:0000256" key="3">
    <source>
        <dbReference type="SAM" id="MobiDB-lite"/>
    </source>
</evidence>
<dbReference type="InParanoid" id="A0A5E4EA40"/>
<sequence length="318" mass="34296">MDKPHRTRDSRGGKTGQDQSLSILPRHPPNIKVSPSLPPEDRQDSSTWKLLETPRGVASTNYGPLGQLRLQYAFMSIALDSSSTRIDIAPSSGFVACGLLFDSPENCRRVPAGEAAVSSTTSSSIGNNSDDESGSDDGENDEAQSSYKCPLDMMNALEEVLPMRRGISKFYNYKSKSFTCLAEASSSSNIKDLAKPDNAYTRKRRNLLASNNMLEKNRSFPLRSNGGGISKRPISTSRSTLALAVKLSSCSETSTSSTSEDSNSSSTSMSPRALPPYHPVGNSAAWRSYSLADLQECATSAATVNASRFSTTKPNMQH</sequence>
<feature type="compositionally biased region" description="Acidic residues" evidence="3">
    <location>
        <begin position="129"/>
        <end position="142"/>
    </location>
</feature>
<gene>
    <name evidence="4" type="ORF">ALMOND_2B025266</name>
</gene>
<protein>
    <submittedName>
        <fullName evidence="4">PREDICTED: MTD1</fullName>
    </submittedName>
</protein>
<feature type="compositionally biased region" description="Low complexity" evidence="3">
    <location>
        <begin position="118"/>
        <end position="128"/>
    </location>
</feature>